<name>A0ACB7P722_9PEZI</name>
<evidence type="ECO:0000313" key="1">
    <source>
        <dbReference type="EMBL" id="KAH6628100.1"/>
    </source>
</evidence>
<sequence length="376" mass="40987">MALSLSTNIAIVCAVFIALPIIAVVLRFWARAVRHSGLSADDYLILPGLLFSVALSINNIVAVALGNLGGHIHMDDAGNIVFDDTLTIFLQTEFATQLLSILSLVFTKLSIVVFYRRIFKGKTFSLISSVLLGAVAAWGVAFFFATLFECMPIPMVWKTLFGTPDHQAVCYNYLPMFWATAISNMVMDTAILAVPIPFVWRLHMPRRQKVAVSAIFLLGAFVVGISIARIYFFFLSSDSYANAMDITVNIAPTLYWTVIEAAVAVVSACLPTLRPLFTGISLDALQDFASKFSLRSGNKSSASFRSNQGTATSNSHSNNNKWHLSFPNHSASSSAKIVNRVEAVRSPSAEEALLELQDQPGGIIVSKAIHQQRSDA</sequence>
<gene>
    <name evidence="1" type="ORF">F5144DRAFT_577999</name>
</gene>
<comment type="caution">
    <text evidence="1">The sequence shown here is derived from an EMBL/GenBank/DDBJ whole genome shotgun (WGS) entry which is preliminary data.</text>
</comment>
<evidence type="ECO:0000313" key="2">
    <source>
        <dbReference type="Proteomes" id="UP000724584"/>
    </source>
</evidence>
<organism evidence="1 2">
    <name type="scientific">Chaetomium tenue</name>
    <dbReference type="NCBI Taxonomy" id="1854479"/>
    <lineage>
        <taxon>Eukaryota</taxon>
        <taxon>Fungi</taxon>
        <taxon>Dikarya</taxon>
        <taxon>Ascomycota</taxon>
        <taxon>Pezizomycotina</taxon>
        <taxon>Sordariomycetes</taxon>
        <taxon>Sordariomycetidae</taxon>
        <taxon>Sordariales</taxon>
        <taxon>Chaetomiaceae</taxon>
        <taxon>Chaetomium</taxon>
    </lineage>
</organism>
<proteinExistence type="predicted"/>
<protein>
    <submittedName>
        <fullName evidence="1">Uncharacterized protein</fullName>
    </submittedName>
</protein>
<dbReference type="Proteomes" id="UP000724584">
    <property type="component" value="Unassembled WGS sequence"/>
</dbReference>
<keyword evidence="2" id="KW-1185">Reference proteome</keyword>
<dbReference type="EMBL" id="JAGIZQ010000005">
    <property type="protein sequence ID" value="KAH6628100.1"/>
    <property type="molecule type" value="Genomic_DNA"/>
</dbReference>
<reference evidence="1 2" key="1">
    <citation type="journal article" date="2021" name="Nat. Commun.">
        <title>Genetic determinants of endophytism in the Arabidopsis root mycobiome.</title>
        <authorList>
            <person name="Mesny F."/>
            <person name="Miyauchi S."/>
            <person name="Thiergart T."/>
            <person name="Pickel B."/>
            <person name="Atanasova L."/>
            <person name="Karlsson M."/>
            <person name="Huettel B."/>
            <person name="Barry K.W."/>
            <person name="Haridas S."/>
            <person name="Chen C."/>
            <person name="Bauer D."/>
            <person name="Andreopoulos W."/>
            <person name="Pangilinan J."/>
            <person name="LaButti K."/>
            <person name="Riley R."/>
            <person name="Lipzen A."/>
            <person name="Clum A."/>
            <person name="Drula E."/>
            <person name="Henrissat B."/>
            <person name="Kohler A."/>
            <person name="Grigoriev I.V."/>
            <person name="Martin F.M."/>
            <person name="Hacquard S."/>
        </authorList>
    </citation>
    <scope>NUCLEOTIDE SEQUENCE [LARGE SCALE GENOMIC DNA]</scope>
    <source>
        <strain evidence="1 2">MPI-SDFR-AT-0079</strain>
    </source>
</reference>
<accession>A0ACB7P722</accession>